<feature type="transmembrane region" description="Helical" evidence="7">
    <location>
        <begin position="525"/>
        <end position="542"/>
    </location>
</feature>
<dbReference type="GO" id="GO:0005886">
    <property type="term" value="C:plasma membrane"/>
    <property type="evidence" value="ECO:0007669"/>
    <property type="project" value="UniProtKB-SubCell"/>
</dbReference>
<feature type="transmembrane region" description="Helical" evidence="7">
    <location>
        <begin position="549"/>
        <end position="570"/>
    </location>
</feature>
<feature type="transmembrane region" description="Helical" evidence="7">
    <location>
        <begin position="623"/>
        <end position="649"/>
    </location>
</feature>
<protein>
    <submittedName>
        <fullName evidence="9">Putative drug exporter of the RND superfamily</fullName>
    </submittedName>
</protein>
<dbReference type="PANTHER" id="PTHR33406:SF6">
    <property type="entry name" value="MEMBRANE PROTEIN YDGH-RELATED"/>
    <property type="match status" value="1"/>
</dbReference>
<gene>
    <name evidence="9" type="ORF">SAMN05414137_103265</name>
</gene>
<keyword evidence="4 7" id="KW-0812">Transmembrane</keyword>
<evidence type="ECO:0000256" key="4">
    <source>
        <dbReference type="ARBA" id="ARBA00022692"/>
    </source>
</evidence>
<keyword evidence="5 7" id="KW-1133">Transmembrane helix</keyword>
<name>A0A1H7JIG7_STRJI</name>
<dbReference type="Gene3D" id="1.20.1640.10">
    <property type="entry name" value="Multidrug efflux transporter AcrB transmembrane domain"/>
    <property type="match status" value="2"/>
</dbReference>
<dbReference type="OrthoDB" id="2365435at2"/>
<feature type="transmembrane region" description="Helical" evidence="7">
    <location>
        <begin position="186"/>
        <end position="203"/>
    </location>
</feature>
<feature type="domain" description="SSD" evidence="8">
    <location>
        <begin position="235"/>
        <end position="340"/>
    </location>
</feature>
<dbReference type="Proteomes" id="UP000183015">
    <property type="component" value="Unassembled WGS sequence"/>
</dbReference>
<dbReference type="PANTHER" id="PTHR33406">
    <property type="entry name" value="MEMBRANE PROTEIN MJ1562-RELATED"/>
    <property type="match status" value="1"/>
</dbReference>
<keyword evidence="6 7" id="KW-0472">Membrane</keyword>
<feature type="transmembrane region" description="Helical" evidence="7">
    <location>
        <begin position="286"/>
        <end position="307"/>
    </location>
</feature>
<feature type="transmembrane region" description="Helical" evidence="7">
    <location>
        <begin position="243"/>
        <end position="265"/>
    </location>
</feature>
<dbReference type="InterPro" id="IPR050545">
    <property type="entry name" value="Mycobact_MmpL"/>
</dbReference>
<evidence type="ECO:0000256" key="5">
    <source>
        <dbReference type="ARBA" id="ARBA00022989"/>
    </source>
</evidence>
<reference evidence="10" key="1">
    <citation type="submission" date="2016-10" db="EMBL/GenBank/DDBJ databases">
        <authorList>
            <person name="Varghese N."/>
        </authorList>
    </citation>
    <scope>NUCLEOTIDE SEQUENCE [LARGE SCALE GENOMIC DNA]</scope>
    <source>
        <strain evidence="10">DSM 45096 / BCRC 16803 / CGMCC 4.1857 / CIP 109030 / JCM 12277 / KCTC 19219 / NBRC 100920 / 33214</strain>
    </source>
</reference>
<dbReference type="SUPFAM" id="SSF82866">
    <property type="entry name" value="Multidrug efflux transporter AcrB transmembrane domain"/>
    <property type="match status" value="2"/>
</dbReference>
<evidence type="ECO:0000256" key="3">
    <source>
        <dbReference type="ARBA" id="ARBA00022475"/>
    </source>
</evidence>
<feature type="transmembrane region" description="Helical" evidence="7">
    <location>
        <begin position="210"/>
        <end position="231"/>
    </location>
</feature>
<proteinExistence type="inferred from homology"/>
<sequence length="710" mass="73706">MNQARRLAALPAGRRSKWVVLVVWIVALLALGPLAGKLTNAENNDSSSYLPSSAESTKVLNLQGAFTPAQAAPAVVVYTRDGGITPADTAKADADAQAFARIDHVIGRVQPPARSADGKALQTTVLIDLAKDKKDSSQGGWNNLGPAVDSMRKIATSGDTGLTVHVGGPGGFGADQAKAFSGIDGTLLYSTLAVVIVLLLLTYRSPTLWLLPMISSGLALAAAQAVIYLLAAHAGLTVNGQSQGILTVLVIGAGTDYALLLVARYREELRRHEDRHEAMAEALHRAGPAILASAATVAVSMLCLMFAEMNSTSGLGPVCAIGIGVALLAMITLLPALLVICGRWVFWPVRPAFGTAEPTETGVWARVGGSIARRPRIVWIGTALALGALALGMVSLKATGLSSAGTFTNTPDSVAAQTVIDAHFPAGTGSPLRVIADASAGDQVTAALSRLDGHGLTDVSPPVDHRGLAYVSATLTDAPDSHAAETTVTAARAAVHAVPGAHAYVGGDTAMRMDIADAADHDNKLIIPVVLAVVLLILGLLLRAVVAPIVLIVTVVLSFAAALGVSSFAFAHLFHFQGEDNAFPLFVFVFLVALGIDYNIFLMTRVREESVKHGTRTGALTGLAATGGVITSAGLILASTFGVLGTLQIVGFAEIGFAVCLGVLLDTFIVRSILVTALAMDLDHRLWWPSALSRGRARLDAREPEPLATR</sequence>
<feature type="transmembrane region" description="Helical" evidence="7">
    <location>
        <begin position="582"/>
        <end position="602"/>
    </location>
</feature>
<evidence type="ECO:0000256" key="2">
    <source>
        <dbReference type="ARBA" id="ARBA00010157"/>
    </source>
</evidence>
<comment type="similarity">
    <text evidence="2">Belongs to the resistance-nodulation-cell division (RND) (TC 2.A.6) family. MmpL subfamily.</text>
</comment>
<dbReference type="eggNOG" id="COG2409">
    <property type="taxonomic scope" value="Bacteria"/>
</dbReference>
<keyword evidence="3" id="KW-1003">Cell membrane</keyword>
<evidence type="ECO:0000256" key="7">
    <source>
        <dbReference type="SAM" id="Phobius"/>
    </source>
</evidence>
<accession>A0A1H7JIG7</accession>
<dbReference type="EMBL" id="FOAZ01000003">
    <property type="protein sequence ID" value="SEK73235.1"/>
    <property type="molecule type" value="Genomic_DNA"/>
</dbReference>
<dbReference type="RefSeq" id="WP_042460694.1">
    <property type="nucleotide sequence ID" value="NZ_FOAZ01000003.1"/>
</dbReference>
<dbReference type="Pfam" id="PF03176">
    <property type="entry name" value="MMPL"/>
    <property type="match status" value="2"/>
</dbReference>
<evidence type="ECO:0000313" key="9">
    <source>
        <dbReference type="EMBL" id="SEK73235.1"/>
    </source>
</evidence>
<dbReference type="InterPro" id="IPR000731">
    <property type="entry name" value="SSD"/>
</dbReference>
<dbReference type="PROSITE" id="PS50156">
    <property type="entry name" value="SSD"/>
    <property type="match status" value="1"/>
</dbReference>
<dbReference type="AlphaFoldDB" id="A0A1H7JIG7"/>
<evidence type="ECO:0000256" key="1">
    <source>
        <dbReference type="ARBA" id="ARBA00004651"/>
    </source>
</evidence>
<feature type="transmembrane region" description="Helical" evidence="7">
    <location>
        <begin position="377"/>
        <end position="396"/>
    </location>
</feature>
<organism evidence="9 10">
    <name type="scientific">Streptacidiphilus jiangxiensis</name>
    <dbReference type="NCBI Taxonomy" id="235985"/>
    <lineage>
        <taxon>Bacteria</taxon>
        <taxon>Bacillati</taxon>
        <taxon>Actinomycetota</taxon>
        <taxon>Actinomycetes</taxon>
        <taxon>Kitasatosporales</taxon>
        <taxon>Streptomycetaceae</taxon>
        <taxon>Streptacidiphilus</taxon>
    </lineage>
</organism>
<evidence type="ECO:0000259" key="8">
    <source>
        <dbReference type="PROSITE" id="PS50156"/>
    </source>
</evidence>
<comment type="subcellular location">
    <subcellularLocation>
        <location evidence="1">Cell membrane</location>
        <topology evidence="1">Multi-pass membrane protein</topology>
    </subcellularLocation>
</comment>
<feature type="transmembrane region" description="Helical" evidence="7">
    <location>
        <begin position="655"/>
        <end position="680"/>
    </location>
</feature>
<dbReference type="STRING" id="235985.SAMN05414137_103265"/>
<dbReference type="InterPro" id="IPR004869">
    <property type="entry name" value="MMPL_dom"/>
</dbReference>
<evidence type="ECO:0000313" key="10">
    <source>
        <dbReference type="Proteomes" id="UP000183015"/>
    </source>
</evidence>
<feature type="transmembrane region" description="Helical" evidence="7">
    <location>
        <begin position="313"/>
        <end position="340"/>
    </location>
</feature>
<keyword evidence="10" id="KW-1185">Reference proteome</keyword>
<evidence type="ECO:0000256" key="6">
    <source>
        <dbReference type="ARBA" id="ARBA00023136"/>
    </source>
</evidence>